<feature type="region of interest" description="Disordered" evidence="1">
    <location>
        <begin position="47"/>
        <end position="79"/>
    </location>
</feature>
<feature type="region of interest" description="Disordered" evidence="1">
    <location>
        <begin position="351"/>
        <end position="427"/>
    </location>
</feature>
<dbReference type="OrthoDB" id="7865177at2759"/>
<gene>
    <name evidence="3" type="primary">LOC108074826</name>
</gene>
<reference evidence="2" key="1">
    <citation type="submission" date="2025-05" db="UniProtKB">
        <authorList>
            <consortium name="RefSeq"/>
        </authorList>
    </citation>
    <scope>NUCLEOTIDE SEQUENCE [LARGE SCALE GENOMIC DNA]</scope>
    <source>
        <strain evidence="2">14028-0561.14</strain>
    </source>
</reference>
<evidence type="ECO:0000313" key="3">
    <source>
        <dbReference type="RefSeq" id="XP_017022516.1"/>
    </source>
</evidence>
<dbReference type="GeneID" id="108074826"/>
<feature type="compositionally biased region" description="Polar residues" evidence="1">
    <location>
        <begin position="168"/>
        <end position="187"/>
    </location>
</feature>
<proteinExistence type="predicted"/>
<name>A0A6P4IIC2_DROKI</name>
<dbReference type="RefSeq" id="XP_017022516.1">
    <property type="nucleotide sequence ID" value="XM_017167027.3"/>
</dbReference>
<reference evidence="3" key="2">
    <citation type="submission" date="2025-08" db="UniProtKB">
        <authorList>
            <consortium name="RefSeq"/>
        </authorList>
    </citation>
    <scope>IDENTIFICATION</scope>
    <source>
        <strain evidence="3">14028-0561.14</strain>
        <tissue evidence="3">Whole fly</tissue>
    </source>
</reference>
<accession>A0A6P4IIC2</accession>
<organism evidence="2 3">
    <name type="scientific">Drosophila kikkawai</name>
    <name type="common">Fruit fly</name>
    <dbReference type="NCBI Taxonomy" id="30033"/>
    <lineage>
        <taxon>Eukaryota</taxon>
        <taxon>Metazoa</taxon>
        <taxon>Ecdysozoa</taxon>
        <taxon>Arthropoda</taxon>
        <taxon>Hexapoda</taxon>
        <taxon>Insecta</taxon>
        <taxon>Pterygota</taxon>
        <taxon>Neoptera</taxon>
        <taxon>Endopterygota</taxon>
        <taxon>Diptera</taxon>
        <taxon>Brachycera</taxon>
        <taxon>Muscomorpha</taxon>
        <taxon>Ephydroidea</taxon>
        <taxon>Drosophilidae</taxon>
        <taxon>Drosophila</taxon>
        <taxon>Sophophora</taxon>
    </lineage>
</organism>
<evidence type="ECO:0000313" key="2">
    <source>
        <dbReference type="Proteomes" id="UP001652661"/>
    </source>
</evidence>
<evidence type="ECO:0000256" key="1">
    <source>
        <dbReference type="SAM" id="MobiDB-lite"/>
    </source>
</evidence>
<sequence>MDSKAKRGQRQRENSLPNTIVIQLVSPQPHTMPISVHAMPLLPESKTPVEQTRRPAPLAPNSPRSPIAPCPSRMQSAMGPPSRIRAPIDEIGYSSPQFMYANSDHTNQPLGQGRTVWMEYVYHPGQNVAPIYSSPLRAEQEGTVGHCVCNNYRCARRSIQEPENFMENQTLPRLSDFPQSRQESASTEGRRDQATNTDDQPQHLESLKVICETLGQAIVAAATAAVETAHKLYTPNDCLPKPKLTTSNKTECRADQAQEKKNISSSIEMIDVSESASKVHIKFPKTPRTTIAPPPWLPQPLDSDEERMESGSSPTGVYIKSRQIIPQRPNSSTGSLPVRKCPMVKQNISARVKGREGPAIRRRFPTEEQPPVKQEEKSGPTSPNALIIKQLKVVGPSPPDLTVVTLPPDPDLSSYSQTDDPCLSNKI</sequence>
<protein>
    <submittedName>
        <fullName evidence="3">Uncharacterized protein</fullName>
    </submittedName>
</protein>
<feature type="region of interest" description="Disordered" evidence="1">
    <location>
        <begin position="285"/>
        <end position="315"/>
    </location>
</feature>
<keyword evidence="2" id="KW-1185">Reference proteome</keyword>
<feature type="region of interest" description="Disordered" evidence="1">
    <location>
        <begin position="168"/>
        <end position="203"/>
    </location>
</feature>
<dbReference type="AlphaFoldDB" id="A0A6P4IIC2"/>
<dbReference type="Proteomes" id="UP001652661">
    <property type="component" value="Chromosome 2L"/>
</dbReference>